<evidence type="ECO:0000313" key="3">
    <source>
        <dbReference type="Proteomes" id="UP000014803"/>
    </source>
</evidence>
<dbReference type="Pfam" id="PF04224">
    <property type="entry name" value="DUF417"/>
    <property type="match status" value="2"/>
</dbReference>
<feature type="transmembrane region" description="Helical" evidence="1">
    <location>
        <begin position="34"/>
        <end position="58"/>
    </location>
</feature>
<dbReference type="PANTHER" id="PTHR40106">
    <property type="entry name" value="INNER MEMBRANE PROTEIN RCLC"/>
    <property type="match status" value="1"/>
</dbReference>
<gene>
    <name evidence="2" type="ORF">SCE1572_39835</name>
</gene>
<dbReference type="EMBL" id="CP003969">
    <property type="protein sequence ID" value="AGP40117.1"/>
    <property type="molecule type" value="Genomic_DNA"/>
</dbReference>
<feature type="transmembrane region" description="Helical" evidence="1">
    <location>
        <begin position="151"/>
        <end position="169"/>
    </location>
</feature>
<dbReference type="GO" id="GO:0005886">
    <property type="term" value="C:plasma membrane"/>
    <property type="evidence" value="ECO:0007669"/>
    <property type="project" value="TreeGrafter"/>
</dbReference>
<dbReference type="Proteomes" id="UP000014803">
    <property type="component" value="Chromosome"/>
</dbReference>
<evidence type="ECO:0000313" key="2">
    <source>
        <dbReference type="EMBL" id="AGP40117.1"/>
    </source>
</evidence>
<keyword evidence="1" id="KW-0472">Membrane</keyword>
<name>S4Y3S6_SORCE</name>
<reference evidence="2 3" key="1">
    <citation type="journal article" date="2013" name="Sci. Rep.">
        <title>Extraordinary expansion of a Sorangium cellulosum genome from an alkaline milieu.</title>
        <authorList>
            <person name="Han K."/>
            <person name="Li Z.F."/>
            <person name="Peng R."/>
            <person name="Zhu L.P."/>
            <person name="Zhou T."/>
            <person name="Wang L.G."/>
            <person name="Li S.G."/>
            <person name="Zhang X.B."/>
            <person name="Hu W."/>
            <person name="Wu Z.H."/>
            <person name="Qin N."/>
            <person name="Li Y.Z."/>
        </authorList>
    </citation>
    <scope>NUCLEOTIDE SEQUENCE [LARGE SCALE GENOMIC DNA]</scope>
    <source>
        <strain evidence="2 3">So0157-2</strain>
    </source>
</reference>
<proteinExistence type="predicted"/>
<evidence type="ECO:0000256" key="1">
    <source>
        <dbReference type="SAM" id="Phobius"/>
    </source>
</evidence>
<dbReference type="STRING" id="1254432.SCE1572_39835"/>
<dbReference type="OrthoDB" id="1118972at2"/>
<feature type="transmembrane region" description="Helical" evidence="1">
    <location>
        <begin position="112"/>
        <end position="131"/>
    </location>
</feature>
<sequence length="178" mass="18551">MNDTNITVAHGSPRISDRIDNVLREHGSKSSGSLHAIASAAGRCGLVAILLGFGFYKFTAVEAEAIAPLVSNSPFMGWLYAVGSVRTVSAGVGVTEILVAALLAVHRWWPKAALLGGLAGMLMFLTTLSFAFTTPAATSDPELLGFLVKDLFLFAASAHAASASLRAAAYRARTGVTK</sequence>
<dbReference type="HOGENOM" id="CLU_102847_1_1_7"/>
<dbReference type="RefSeq" id="WP_020739844.1">
    <property type="nucleotide sequence ID" value="NC_021658.1"/>
</dbReference>
<keyword evidence="1" id="KW-0812">Transmembrane</keyword>
<dbReference type="InterPro" id="IPR007339">
    <property type="entry name" value="RclC-like"/>
</dbReference>
<feature type="transmembrane region" description="Helical" evidence="1">
    <location>
        <begin position="78"/>
        <end position="105"/>
    </location>
</feature>
<dbReference type="AlphaFoldDB" id="S4Y3S6"/>
<organism evidence="2 3">
    <name type="scientific">Sorangium cellulosum So0157-2</name>
    <dbReference type="NCBI Taxonomy" id="1254432"/>
    <lineage>
        <taxon>Bacteria</taxon>
        <taxon>Pseudomonadati</taxon>
        <taxon>Myxococcota</taxon>
        <taxon>Polyangia</taxon>
        <taxon>Polyangiales</taxon>
        <taxon>Polyangiaceae</taxon>
        <taxon>Sorangium</taxon>
    </lineage>
</organism>
<keyword evidence="1" id="KW-1133">Transmembrane helix</keyword>
<accession>S4Y3S6</accession>
<dbReference type="KEGG" id="scu:SCE1572_39835"/>
<dbReference type="PANTHER" id="PTHR40106:SF1">
    <property type="entry name" value="INNER MEMBRANE PROTEIN RCLC"/>
    <property type="match status" value="1"/>
</dbReference>
<dbReference type="GO" id="GO:1901530">
    <property type="term" value="P:response to hypochlorite"/>
    <property type="evidence" value="ECO:0007669"/>
    <property type="project" value="TreeGrafter"/>
</dbReference>
<evidence type="ECO:0008006" key="4">
    <source>
        <dbReference type="Google" id="ProtNLM"/>
    </source>
</evidence>
<protein>
    <recommendedName>
        <fullName evidence="4">DUF417 family protein</fullName>
    </recommendedName>
</protein>
<dbReference type="eggNOG" id="COG3059">
    <property type="taxonomic scope" value="Bacteria"/>
</dbReference>
<dbReference type="PATRIC" id="fig|1254432.3.peg.9008"/>